<evidence type="ECO:0000256" key="8">
    <source>
        <dbReference type="ARBA" id="ARBA00033102"/>
    </source>
</evidence>
<evidence type="ECO:0000256" key="4">
    <source>
        <dbReference type="ARBA" id="ARBA00011944"/>
    </source>
</evidence>
<evidence type="ECO:0000256" key="7">
    <source>
        <dbReference type="ARBA" id="ARBA00022679"/>
    </source>
</evidence>
<sequence>MSSHTVPDFDAFFAGQPREHLLAAIDLALLEDGPDLTSDAVFGPVDRLAAQIVAKQQTLVAGLPIAPLVMERCAALLESPVVGGWTWTPHTADGDELSPGSIAADIEGPARLVLKAERVILNFVCHLSGIANLTRRYAHELDGTASRLLDTRKTLPGLRFPEKYAVLVGGGQNHRRTLAEMLMLKDNHIDAAGSITAAVAALRAAYAPCPPIEVECRTLDEVREAVACKVDRIMLDNMDLALLRESLALVPTGIETEASGGVTLETLRQLAEASPHGPDFVSVGRLTHSAPVADFSMRIRKA</sequence>
<protein>
    <recommendedName>
        <fullName evidence="4">nicotinate-nucleotide diphosphorylase (carboxylating)</fullName>
        <ecNumber evidence="4">2.4.2.19</ecNumber>
    </recommendedName>
    <alternativeName>
        <fullName evidence="8">Quinolinate phosphoribosyltransferase [decarboxylating]</fullName>
    </alternativeName>
</protein>
<dbReference type="InterPro" id="IPR013785">
    <property type="entry name" value="Aldolase_TIM"/>
</dbReference>
<comment type="function">
    <text evidence="1">Involved in the catabolism of quinolinic acid (QA).</text>
</comment>
<reference evidence="12 13" key="1">
    <citation type="submission" date="2019-08" db="EMBL/GenBank/DDBJ databases">
        <authorList>
            <person name="Luo N."/>
        </authorList>
    </citation>
    <scope>NUCLEOTIDE SEQUENCE [LARGE SCALE GENOMIC DNA]</scope>
    <source>
        <strain evidence="12 13">NCIMB 9442</strain>
    </source>
</reference>
<feature type="domain" description="Quinolinate phosphoribosyl transferase N-terminal" evidence="11">
    <location>
        <begin position="35"/>
        <end position="128"/>
    </location>
</feature>
<keyword evidence="5" id="KW-0662">Pyridine nucleotide biosynthesis</keyword>
<keyword evidence="7 9" id="KW-0808">Transferase</keyword>
<dbReference type="EMBL" id="VRYY01000551">
    <property type="protein sequence ID" value="MBG3878364.1"/>
    <property type="molecule type" value="Genomic_DNA"/>
</dbReference>
<evidence type="ECO:0000256" key="9">
    <source>
        <dbReference type="PIRNR" id="PIRNR006250"/>
    </source>
</evidence>
<dbReference type="PANTHER" id="PTHR32179:SF3">
    <property type="entry name" value="NICOTINATE-NUCLEOTIDE PYROPHOSPHORYLASE [CARBOXYLATING]"/>
    <property type="match status" value="1"/>
</dbReference>
<evidence type="ECO:0000259" key="10">
    <source>
        <dbReference type="Pfam" id="PF01729"/>
    </source>
</evidence>
<comment type="similarity">
    <text evidence="3 9">Belongs to the NadC/ModD family.</text>
</comment>
<dbReference type="InterPro" id="IPR027277">
    <property type="entry name" value="NadC/ModD"/>
</dbReference>
<dbReference type="InterPro" id="IPR004393">
    <property type="entry name" value="NadC"/>
</dbReference>
<dbReference type="Pfam" id="PF02749">
    <property type="entry name" value="QRPTase_N"/>
    <property type="match status" value="1"/>
</dbReference>
<feature type="domain" description="Quinolinate phosphoribosyl transferase C-terminal" evidence="10">
    <location>
        <begin position="130"/>
        <end position="298"/>
    </location>
</feature>
<dbReference type="SUPFAM" id="SSF51690">
    <property type="entry name" value="Nicotinate/Quinolinate PRTase C-terminal domain-like"/>
    <property type="match status" value="1"/>
</dbReference>
<evidence type="ECO:0000313" key="13">
    <source>
        <dbReference type="Proteomes" id="UP001194469"/>
    </source>
</evidence>
<evidence type="ECO:0000256" key="1">
    <source>
        <dbReference type="ARBA" id="ARBA00003237"/>
    </source>
</evidence>
<dbReference type="GO" id="GO:0004514">
    <property type="term" value="F:nicotinate-nucleotide diphosphorylase (carboxylating) activity"/>
    <property type="evidence" value="ECO:0007669"/>
    <property type="project" value="UniProtKB-EC"/>
</dbReference>
<evidence type="ECO:0000256" key="6">
    <source>
        <dbReference type="ARBA" id="ARBA00022676"/>
    </source>
</evidence>
<proteinExistence type="inferred from homology"/>
<dbReference type="InterPro" id="IPR022412">
    <property type="entry name" value="Quinolinate_PRibosylTrfase_N"/>
</dbReference>
<dbReference type="CDD" id="cd01572">
    <property type="entry name" value="QPRTase"/>
    <property type="match status" value="1"/>
</dbReference>
<dbReference type="EC" id="2.4.2.19" evidence="4"/>
<comment type="pathway">
    <text evidence="2">Cofactor biosynthesis; NAD(+) biosynthesis; nicotinate D-ribonucleotide from quinolinate: step 1/1.</text>
</comment>
<evidence type="ECO:0000256" key="5">
    <source>
        <dbReference type="ARBA" id="ARBA00022642"/>
    </source>
</evidence>
<dbReference type="InterPro" id="IPR002638">
    <property type="entry name" value="Quinolinate_PRibosylTrfase_C"/>
</dbReference>
<dbReference type="SUPFAM" id="SSF54675">
    <property type="entry name" value="Nicotinate/Quinolinate PRTase N-terminal domain-like"/>
    <property type="match status" value="1"/>
</dbReference>
<name>A0ABS0J7C7_9BACT</name>
<keyword evidence="13" id="KW-1185">Reference proteome</keyword>
<keyword evidence="6 9" id="KW-0328">Glycosyltransferase</keyword>
<organism evidence="12 13">
    <name type="scientific">Nitratidesulfovibrio oxamicus</name>
    <dbReference type="NCBI Taxonomy" id="32016"/>
    <lineage>
        <taxon>Bacteria</taxon>
        <taxon>Pseudomonadati</taxon>
        <taxon>Thermodesulfobacteriota</taxon>
        <taxon>Desulfovibrionia</taxon>
        <taxon>Desulfovibrionales</taxon>
        <taxon>Desulfovibrionaceae</taxon>
        <taxon>Nitratidesulfovibrio</taxon>
    </lineage>
</organism>
<dbReference type="InterPro" id="IPR037128">
    <property type="entry name" value="Quinolinate_PRibosylTase_N_sf"/>
</dbReference>
<dbReference type="PANTHER" id="PTHR32179">
    <property type="entry name" value="NICOTINATE-NUCLEOTIDE PYROPHOSPHORYLASE [CARBOXYLATING]"/>
    <property type="match status" value="1"/>
</dbReference>
<evidence type="ECO:0000259" key="11">
    <source>
        <dbReference type="Pfam" id="PF02749"/>
    </source>
</evidence>
<dbReference type="InterPro" id="IPR036068">
    <property type="entry name" value="Nicotinate_pribotase-like_C"/>
</dbReference>
<evidence type="ECO:0000256" key="2">
    <source>
        <dbReference type="ARBA" id="ARBA00004893"/>
    </source>
</evidence>
<dbReference type="Pfam" id="PF01729">
    <property type="entry name" value="QRPTase_C"/>
    <property type="match status" value="1"/>
</dbReference>
<evidence type="ECO:0000313" key="12">
    <source>
        <dbReference type="EMBL" id="MBG3878364.1"/>
    </source>
</evidence>
<comment type="caution">
    <text evidence="12">The sequence shown here is derived from an EMBL/GenBank/DDBJ whole genome shotgun (WGS) entry which is preliminary data.</text>
</comment>
<dbReference type="Gene3D" id="3.20.20.70">
    <property type="entry name" value="Aldolase class I"/>
    <property type="match status" value="1"/>
</dbReference>
<dbReference type="Gene3D" id="3.90.1170.20">
    <property type="entry name" value="Quinolinate phosphoribosyl transferase, N-terminal domain"/>
    <property type="match status" value="1"/>
</dbReference>
<dbReference type="PIRSF" id="PIRSF006250">
    <property type="entry name" value="NadC_ModD"/>
    <property type="match status" value="1"/>
</dbReference>
<gene>
    <name evidence="12" type="primary">nadC</name>
    <name evidence="12" type="ORF">FVW20_15425</name>
</gene>
<dbReference type="RefSeq" id="WP_196610299.1">
    <property type="nucleotide sequence ID" value="NZ_VRYY01000551.1"/>
</dbReference>
<dbReference type="NCBIfam" id="TIGR00078">
    <property type="entry name" value="nadC"/>
    <property type="match status" value="1"/>
</dbReference>
<dbReference type="Proteomes" id="UP001194469">
    <property type="component" value="Unassembled WGS sequence"/>
</dbReference>
<evidence type="ECO:0000256" key="3">
    <source>
        <dbReference type="ARBA" id="ARBA00009400"/>
    </source>
</evidence>
<accession>A0ABS0J7C7</accession>